<feature type="domain" description="Chromosome segregation protein Spc25 C-terminal" evidence="12">
    <location>
        <begin position="157"/>
        <end position="227"/>
    </location>
</feature>
<keyword evidence="10" id="KW-0995">Kinetochore</keyword>
<dbReference type="InterPro" id="IPR013255">
    <property type="entry name" value="Spc25_C"/>
</dbReference>
<keyword evidence="4 10" id="KW-0158">Chromosome</keyword>
<keyword evidence="13" id="KW-1185">Reference proteome</keyword>
<dbReference type="CDD" id="cd23784">
    <property type="entry name" value="RWD_Spc25"/>
    <property type="match status" value="1"/>
</dbReference>
<evidence type="ECO:0000313" key="14">
    <source>
        <dbReference type="RefSeq" id="XP_014674654.1"/>
    </source>
</evidence>
<evidence type="ECO:0000256" key="1">
    <source>
        <dbReference type="ARBA" id="ARBA00004584"/>
    </source>
</evidence>
<evidence type="ECO:0000313" key="15">
    <source>
        <dbReference type="RefSeq" id="XP_014674655.1"/>
    </source>
</evidence>
<comment type="subunit">
    <text evidence="10">Component of the NDC80 complex.</text>
</comment>
<dbReference type="PANTHER" id="PTHR14281">
    <property type="entry name" value="KINETOCHORE PROTEIN SPC25-RELATED"/>
    <property type="match status" value="1"/>
</dbReference>
<comment type="function">
    <text evidence="10">Acts as a component of the essential kinetochore-associated NDC80 complex, which is required for chromosome segregation and spindle checkpoint activity.</text>
</comment>
<keyword evidence="5 10" id="KW-0132">Cell division</keyword>
<dbReference type="Proteomes" id="UP000695022">
    <property type="component" value="Unplaced"/>
</dbReference>
<keyword evidence="7" id="KW-0175">Coiled coil</keyword>
<evidence type="ECO:0000313" key="17">
    <source>
        <dbReference type="RefSeq" id="XP_014674658.1"/>
    </source>
</evidence>
<comment type="similarity">
    <text evidence="2 10">Belongs to the SPC25 family.</text>
</comment>
<evidence type="ECO:0000256" key="2">
    <source>
        <dbReference type="ARBA" id="ARBA00006379"/>
    </source>
</evidence>
<evidence type="ECO:0000256" key="7">
    <source>
        <dbReference type="ARBA" id="ARBA00023054"/>
    </source>
</evidence>
<evidence type="ECO:0000259" key="12">
    <source>
        <dbReference type="Pfam" id="PF08234"/>
    </source>
</evidence>
<dbReference type="Pfam" id="PF08234">
    <property type="entry name" value="Spindle_Spc25"/>
    <property type="match status" value="1"/>
</dbReference>
<dbReference type="InterPro" id="IPR045143">
    <property type="entry name" value="Spc25"/>
</dbReference>
<evidence type="ECO:0000256" key="10">
    <source>
        <dbReference type="RuleBase" id="RU367150"/>
    </source>
</evidence>
<dbReference type="RefSeq" id="XP_014674660.1">
    <property type="nucleotide sequence ID" value="XM_014819174.1"/>
</dbReference>
<reference evidence="14 15" key="1">
    <citation type="submission" date="2025-05" db="UniProtKB">
        <authorList>
            <consortium name="RefSeq"/>
        </authorList>
    </citation>
    <scope>IDENTIFICATION</scope>
</reference>
<evidence type="ECO:0000256" key="9">
    <source>
        <dbReference type="ARBA" id="ARBA00023328"/>
    </source>
</evidence>
<name>A0ABM1ER40_PRICU</name>
<evidence type="ECO:0000256" key="6">
    <source>
        <dbReference type="ARBA" id="ARBA00022776"/>
    </source>
</evidence>
<keyword evidence="8 10" id="KW-0131">Cell cycle</keyword>
<feature type="region of interest" description="Disordered" evidence="11">
    <location>
        <begin position="58"/>
        <end position="83"/>
    </location>
</feature>
<evidence type="ECO:0000256" key="4">
    <source>
        <dbReference type="ARBA" id="ARBA00022454"/>
    </source>
</evidence>
<dbReference type="Gene3D" id="3.30.457.50">
    <property type="entry name" value="Chromosome segregation protein Spc25"/>
    <property type="match status" value="1"/>
</dbReference>
<evidence type="ECO:0000313" key="20">
    <source>
        <dbReference type="RefSeq" id="XP_014674661.1"/>
    </source>
</evidence>
<dbReference type="RefSeq" id="XP_014674661.1">
    <property type="nucleotide sequence ID" value="XM_014819175.1"/>
</dbReference>
<dbReference type="PANTHER" id="PTHR14281:SF0">
    <property type="entry name" value="KINETOCHORE PROTEIN SPC25"/>
    <property type="match status" value="1"/>
</dbReference>
<evidence type="ECO:0000256" key="11">
    <source>
        <dbReference type="SAM" id="MobiDB-lite"/>
    </source>
</evidence>
<keyword evidence="6 10" id="KW-0498">Mitosis</keyword>
<dbReference type="RefSeq" id="XP_014674655.1">
    <property type="nucleotide sequence ID" value="XM_014819169.1"/>
</dbReference>
<dbReference type="GeneID" id="106814816"/>
<dbReference type="RefSeq" id="XP_014674658.1">
    <property type="nucleotide sequence ID" value="XM_014819172.1"/>
</dbReference>
<evidence type="ECO:0000256" key="8">
    <source>
        <dbReference type="ARBA" id="ARBA00023306"/>
    </source>
</evidence>
<evidence type="ECO:0000313" key="19">
    <source>
        <dbReference type="RefSeq" id="XP_014674660.1"/>
    </source>
</evidence>
<keyword evidence="9 10" id="KW-0137">Centromere</keyword>
<evidence type="ECO:0000313" key="18">
    <source>
        <dbReference type="RefSeq" id="XP_014674659.1"/>
    </source>
</evidence>
<protein>
    <recommendedName>
        <fullName evidence="3 10">Kinetochore protein SPC25</fullName>
    </recommendedName>
</protein>
<dbReference type="RefSeq" id="XP_014674656.1">
    <property type="nucleotide sequence ID" value="XM_014819170.1"/>
</dbReference>
<keyword evidence="10" id="KW-0539">Nucleus</keyword>
<sequence>MSLVAELEQEYQQLKAKLAEAKSMIIGHFDDDTEGRRGEAAQQSSAVANLQLERDDLVERVEDAKRHDAARGRETEERERRSDNLMKQVTVEQEELQETLRRAELDRRQLVELRDEVRHKRALIEDLREKAARRNVEISNSVKLFQDTLGIEVKKPNNNTIQVVFTQMDATKPKRPYFLGLDVDAARKYRVVDCQPALDDELPSLVDKLNATNDFHSFIVVVRQLLKKAA</sequence>
<proteinExistence type="inferred from homology"/>
<comment type="subcellular location">
    <subcellularLocation>
        <location evidence="1">Chromosome</location>
        <location evidence="1">Centromere</location>
    </subcellularLocation>
    <subcellularLocation>
        <location evidence="10">Nucleus</location>
    </subcellularLocation>
    <subcellularLocation>
        <location evidence="10">Chromosome</location>
        <location evidence="10">Centromere</location>
        <location evidence="10">Kinetochore</location>
    </subcellularLocation>
</comment>
<accession>A0ABM1ER40</accession>
<dbReference type="RefSeq" id="XP_014674659.1">
    <property type="nucleotide sequence ID" value="XM_014819173.1"/>
</dbReference>
<evidence type="ECO:0000313" key="13">
    <source>
        <dbReference type="Proteomes" id="UP000695022"/>
    </source>
</evidence>
<organism evidence="13 20">
    <name type="scientific">Priapulus caudatus</name>
    <name type="common">Priapulid worm</name>
    <dbReference type="NCBI Taxonomy" id="37621"/>
    <lineage>
        <taxon>Eukaryota</taxon>
        <taxon>Metazoa</taxon>
        <taxon>Ecdysozoa</taxon>
        <taxon>Scalidophora</taxon>
        <taxon>Priapulida</taxon>
        <taxon>Priapulimorpha</taxon>
        <taxon>Priapulimorphida</taxon>
        <taxon>Priapulidae</taxon>
        <taxon>Priapulus</taxon>
    </lineage>
</organism>
<dbReference type="RefSeq" id="XP_014674654.1">
    <property type="nucleotide sequence ID" value="XM_014819168.1"/>
</dbReference>
<evidence type="ECO:0000313" key="16">
    <source>
        <dbReference type="RefSeq" id="XP_014674656.1"/>
    </source>
</evidence>
<gene>
    <name evidence="14 15 16 17 18 19 20" type="primary">LOC106814816</name>
</gene>
<evidence type="ECO:0000256" key="5">
    <source>
        <dbReference type="ARBA" id="ARBA00022618"/>
    </source>
</evidence>
<evidence type="ECO:0000256" key="3">
    <source>
        <dbReference type="ARBA" id="ARBA00013692"/>
    </source>
</evidence>